<dbReference type="EMBL" id="BLXT01000981">
    <property type="protein sequence ID" value="GFN82448.1"/>
    <property type="molecule type" value="Genomic_DNA"/>
</dbReference>
<organism evidence="2 3">
    <name type="scientific">Plakobranchus ocellatus</name>
    <dbReference type="NCBI Taxonomy" id="259542"/>
    <lineage>
        <taxon>Eukaryota</taxon>
        <taxon>Metazoa</taxon>
        <taxon>Spiralia</taxon>
        <taxon>Lophotrochozoa</taxon>
        <taxon>Mollusca</taxon>
        <taxon>Gastropoda</taxon>
        <taxon>Heterobranchia</taxon>
        <taxon>Euthyneura</taxon>
        <taxon>Panpulmonata</taxon>
        <taxon>Sacoglossa</taxon>
        <taxon>Placobranchoidea</taxon>
        <taxon>Plakobranchidae</taxon>
        <taxon>Plakobranchus</taxon>
    </lineage>
</organism>
<proteinExistence type="predicted"/>
<name>A0AAV3YK89_9GAST</name>
<feature type="compositionally biased region" description="Basic residues" evidence="1">
    <location>
        <begin position="63"/>
        <end position="74"/>
    </location>
</feature>
<evidence type="ECO:0000313" key="3">
    <source>
        <dbReference type="Proteomes" id="UP000735302"/>
    </source>
</evidence>
<evidence type="ECO:0000256" key="1">
    <source>
        <dbReference type="SAM" id="MobiDB-lite"/>
    </source>
</evidence>
<dbReference type="AlphaFoldDB" id="A0AAV3YK89"/>
<keyword evidence="3" id="KW-1185">Reference proteome</keyword>
<gene>
    <name evidence="2" type="ORF">PoB_000895400</name>
</gene>
<accession>A0AAV3YK89</accession>
<comment type="caution">
    <text evidence="2">The sequence shown here is derived from an EMBL/GenBank/DDBJ whole genome shotgun (WGS) entry which is preliminary data.</text>
</comment>
<evidence type="ECO:0000313" key="2">
    <source>
        <dbReference type="EMBL" id="GFN82448.1"/>
    </source>
</evidence>
<dbReference type="Proteomes" id="UP000735302">
    <property type="component" value="Unassembled WGS sequence"/>
</dbReference>
<reference evidence="2 3" key="1">
    <citation type="journal article" date="2021" name="Elife">
        <title>Chloroplast acquisition without the gene transfer in kleptoplastic sea slugs, Plakobranchus ocellatus.</title>
        <authorList>
            <person name="Maeda T."/>
            <person name="Takahashi S."/>
            <person name="Yoshida T."/>
            <person name="Shimamura S."/>
            <person name="Takaki Y."/>
            <person name="Nagai Y."/>
            <person name="Toyoda A."/>
            <person name="Suzuki Y."/>
            <person name="Arimoto A."/>
            <person name="Ishii H."/>
            <person name="Satoh N."/>
            <person name="Nishiyama T."/>
            <person name="Hasebe M."/>
            <person name="Maruyama T."/>
            <person name="Minagawa J."/>
            <person name="Obokata J."/>
            <person name="Shigenobu S."/>
        </authorList>
    </citation>
    <scope>NUCLEOTIDE SEQUENCE [LARGE SCALE GENOMIC DNA]</scope>
</reference>
<feature type="compositionally biased region" description="Basic residues" evidence="1">
    <location>
        <begin position="83"/>
        <end position="92"/>
    </location>
</feature>
<feature type="region of interest" description="Disordered" evidence="1">
    <location>
        <begin position="61"/>
        <end position="103"/>
    </location>
</feature>
<sequence>MYEDHDHDCKKIKNWEEKRVGAGEDSLSLTARDGQESLSIAAAELICDIVYQTCLDSFEAKQHKIRGPPRKSRRQREMEMLRKQKRNLKKQMKTAPVEEQTGL</sequence>
<protein>
    <submittedName>
        <fullName evidence="2">Histone acetyltransferase</fullName>
    </submittedName>
</protein>